<feature type="compositionally biased region" description="Low complexity" evidence="2">
    <location>
        <begin position="1348"/>
        <end position="1362"/>
    </location>
</feature>
<evidence type="ECO:0000313" key="4">
    <source>
        <dbReference type="EMBL" id="CDJ63928.1"/>
    </source>
</evidence>
<feature type="compositionally biased region" description="Polar residues" evidence="2">
    <location>
        <begin position="1428"/>
        <end position="1438"/>
    </location>
</feature>
<sequence length="2047" mass="217369">MTPIGSISRDTNSGSSQQTMQELPPLHLLQPPHDPLLLMPHGQQQFGAQGPQQLLQTQTSAEQPLERQSLQLLLEPLSGSATEQQGTQDQVLQSSLLANEVPLQPPLAPNCSSSSSSSSGKELCHPTDFVTPSTVSCSGNSCSRSESSSNSSSSKVPLSSQLPGGSGCNSGFLLGAGTTDSVASTPVAAVGSSTNAAGAAAGAVSGEEEHQKSGSPASGVAVHANTAPPTVADTGTSCAPSAAVAAFTRDLAAGVDAGRGAEAAVVAGRDAAAHTGAAASTCAQAGATLVSAGAAACGTGTAADDGRTSNRRNHRGRRRKGGSSKNLSKRDGISLTRRNCLCSSSIRLLPARLLPVSLLYGERALFEPRMHQRQLDYPLQQKQELDEAPYVDFDATNRFPLHLPEMDAPLLANALEQAAAEAAAAHRDIFLWFSTQRQFPTFQFNSRRGAFPTRVNEVASPEDAVAAAAAAGDACGDAKQTVVAASCRSVDKGELAGDAADIENPAEITATADPSADGAASGDDPEFLAAASTAAVEAQKTKEVIEALPVLRTLESLLYRHTLQLERHREPLLPRQKRQMLLLLLLHVIRVRPQLRPALLDPQVSVENKEKVLSLLLVEVLLVAGGQMQEQCTQIFEDARGEGSKSIAAEAAEGSKMGTRVLQLLQRLGTRGAVVLGDANVAAAREALLQTVTHLWGQRLPQQQQQQQQQHQAAHTLLQVVTRLDSLPPHLLLPLPKQLLALRDQPPMLQHLGVQLLLAERQPLGGAAAATKSAAATDAVAASTGAGNVQASLPSASPQPQQPVASSGPGPRVADLKSNEQQHQPQQSGGSKNSTDGQQLKKPSRKGVGMSGWALFAKEKRLELLQNGQLTGETLPEQTSCVAKFWHALSKDGKEAWGRRAEQLNRLAAGERGKEVEKKPQQHNQQPGGSPAVSSTSAQATPQQTTLQKIAPKQQQRSTPVGAGGAEETSQQPAQQTPPPSQQQQQQQQLLGSVAKKSPLTGTPPRKRKRGGPGDKTGGHRGYTAFTLFARETRINCKELGIDCGASLSEQNTFIGDRWRQLSAEEKRSFQSRARAANEAWKKQQLEQGQQQQQQQQTQQKNKQNPRPQVTPPVAVQHQQPQVQPQKQQQQRFCQAPRLNRLQTPAQHQQQQGSVSPQQLQVAGAQPQHQSAPVQPQLQQQQVLQQSSQALLQGLPAGQHQRPPQQQQQQQWLMHSTNSPTAVLRSCLSPDGTAVSNALPGVCGPLVPPLQQHPQQQPLLLPQHLQTHNMVSPEVGWQQPHGLQPSPAHRQESGQLQLLMQQPQQHQSATSRPLRASHSPAAAAFSAAARQLNKEVEFNSDIPVASPQQQRYLPSQQQQNQQLHVSISSGVPQHWSSTDAAAPSPAPPSFASVQQHGASPGRLSKTRCHHDSPASRAFAAAAGRSEGHTASGTESDAGSATEGEQRRGRELLVGAASNNEACSSGGNSSGSVMGGEPSMTEIAAAAITAADEAEAAAAAAARQVFLAASEDDDVWELQKRQHEQIVQQQQQQQEVIAQTRQQQLRLHLEAEKGTKDSNSGTKGTDQQPRLRRPRALTAAKQTAARRSRVQRDCEGSSSRETSISGNNSDSSSSTERSRSSEGSSHSAESSDEEFSPTRGLHNTCKRLRKGAPATVEKHHGRGVAALKGRNNMTTQRKPRTGRRNRDPGSSTPSTLATNVSAADSAVQEAGAGKKPVTLWDLVKRNLRRKTAAGAAARRSAGTGTATGTAESPVDQTEDPFALLLTPSPQQHQLKQQKQVAGLASTTNVDGSDLQGLFEAPAGDSGVDSLRLDSDGNLVVADGPKEVFCCRCLGMSGLLGGGCMCTSGQQRRVLEEDLTSRGAFALQPYEGAYKKTKGKRWTEEETRKFYECLSSCGTDLLLIGTMMPGVTDGQLKRKLKREEKKNAALVEAALSRKRSLSLQAYEQLHGTIRRELHCQPLNDSDEEPPPRALGALALPAPAAVTTPASNGSSGLLTLFGDDSAMDAIMAPRNSGEPADLPEGLAGGTAKDTSDALDTSLMALLGEPF</sequence>
<feature type="region of interest" description="Disordered" evidence="2">
    <location>
        <begin position="1550"/>
        <end position="1711"/>
    </location>
</feature>
<keyword evidence="5" id="KW-1185">Reference proteome</keyword>
<feature type="region of interest" description="Disordered" evidence="2">
    <location>
        <begin position="299"/>
        <end position="331"/>
    </location>
</feature>
<dbReference type="OrthoDB" id="347437at2759"/>
<feature type="region of interest" description="Disordered" evidence="2">
    <location>
        <begin position="1730"/>
        <end position="1753"/>
    </location>
</feature>
<feature type="region of interest" description="Disordered" evidence="2">
    <location>
        <begin position="200"/>
        <end position="237"/>
    </location>
</feature>
<feature type="compositionally biased region" description="Low complexity" evidence="2">
    <location>
        <begin position="1112"/>
        <end position="1131"/>
    </location>
</feature>
<dbReference type="GO" id="GO:0003677">
    <property type="term" value="F:DNA binding"/>
    <property type="evidence" value="ECO:0007669"/>
    <property type="project" value="UniProtKB-UniRule"/>
</dbReference>
<feature type="region of interest" description="Disordered" evidence="2">
    <location>
        <begin position="2010"/>
        <end position="2031"/>
    </location>
</feature>
<feature type="region of interest" description="Disordered" evidence="2">
    <location>
        <begin position="1"/>
        <end position="67"/>
    </location>
</feature>
<protein>
    <submittedName>
        <fullName evidence="4">Myb-like DNA-binding / high mobility group box domain-containing protein, putative</fullName>
    </submittedName>
</protein>
<feature type="compositionally biased region" description="Low complexity" evidence="2">
    <location>
        <begin position="133"/>
        <end position="160"/>
    </location>
</feature>
<feature type="compositionally biased region" description="Low complexity" evidence="2">
    <location>
        <begin position="1086"/>
        <end position="1103"/>
    </location>
</feature>
<feature type="region of interest" description="Disordered" evidence="2">
    <location>
        <begin position="1299"/>
        <end position="1323"/>
    </location>
</feature>
<reference evidence="4" key="1">
    <citation type="submission" date="2013-10" db="EMBL/GenBank/DDBJ databases">
        <title>Genomic analysis of the causative agents of coccidiosis in chickens.</title>
        <authorList>
            <person name="Reid A.J."/>
            <person name="Blake D."/>
            <person name="Billington K."/>
            <person name="Browne H."/>
            <person name="Dunn M."/>
            <person name="Hung S."/>
            <person name="Kawahara F."/>
            <person name="Miranda-Saavedra D."/>
            <person name="Mourier T."/>
            <person name="Nagra H."/>
            <person name="Otto T.D."/>
            <person name="Rawlings N."/>
            <person name="Sanchez A."/>
            <person name="Sanders M."/>
            <person name="Subramaniam C."/>
            <person name="Tay Y."/>
            <person name="Dear P."/>
            <person name="Doerig C."/>
            <person name="Gruber A."/>
            <person name="Parkinson J."/>
            <person name="Shirley M."/>
            <person name="Wan K.L."/>
            <person name="Berriman M."/>
            <person name="Tomley F."/>
            <person name="Pain A."/>
        </authorList>
    </citation>
    <scope>NUCLEOTIDE SEQUENCE [LARGE SCALE GENOMIC DNA]</scope>
    <source>
        <strain evidence="4">Houghton</strain>
    </source>
</reference>
<feature type="compositionally biased region" description="Polar residues" evidence="2">
    <location>
        <begin position="1363"/>
        <end position="1375"/>
    </location>
</feature>
<feature type="compositionally biased region" description="Low complexity" evidence="2">
    <location>
        <begin position="1731"/>
        <end position="1749"/>
    </location>
</feature>
<feature type="region of interest" description="Disordered" evidence="2">
    <location>
        <begin position="893"/>
        <end position="1022"/>
    </location>
</feature>
<dbReference type="Pfam" id="PF15963">
    <property type="entry name" value="Myb_DNA-bind_7"/>
    <property type="match status" value="1"/>
</dbReference>
<dbReference type="Gene3D" id="1.10.30.10">
    <property type="entry name" value="High mobility group box domain"/>
    <property type="match status" value="2"/>
</dbReference>
<feature type="compositionally biased region" description="Low complexity" evidence="2">
    <location>
        <begin position="1147"/>
        <end position="1161"/>
    </location>
</feature>
<dbReference type="VEuPathDB" id="ToxoDB:ENH_00055060"/>
<feature type="compositionally biased region" description="Basic and acidic residues" evidence="2">
    <location>
        <begin position="893"/>
        <end position="920"/>
    </location>
</feature>
<dbReference type="InterPro" id="IPR036910">
    <property type="entry name" value="HMG_box_dom_sf"/>
</dbReference>
<organism evidence="4 5">
    <name type="scientific">Eimeria necatrix</name>
    <dbReference type="NCBI Taxonomy" id="51315"/>
    <lineage>
        <taxon>Eukaryota</taxon>
        <taxon>Sar</taxon>
        <taxon>Alveolata</taxon>
        <taxon>Apicomplexa</taxon>
        <taxon>Conoidasida</taxon>
        <taxon>Coccidia</taxon>
        <taxon>Eucoccidiorida</taxon>
        <taxon>Eimeriorina</taxon>
        <taxon>Eimeriidae</taxon>
        <taxon>Eimeria</taxon>
    </lineage>
</organism>
<feature type="DNA-binding region" description="HMG box" evidence="1">
    <location>
        <begin position="1019"/>
        <end position="1089"/>
    </location>
</feature>
<feature type="domain" description="HMG box" evidence="3">
    <location>
        <begin position="1019"/>
        <end position="1089"/>
    </location>
</feature>
<keyword evidence="1" id="KW-0539">Nucleus</keyword>
<feature type="compositionally biased region" description="Low complexity" evidence="2">
    <location>
        <begin position="1414"/>
        <end position="1424"/>
    </location>
</feature>
<dbReference type="InterPro" id="IPR039467">
    <property type="entry name" value="TFIIIB_B''_Myb"/>
</dbReference>
<evidence type="ECO:0000256" key="2">
    <source>
        <dbReference type="SAM" id="MobiDB-lite"/>
    </source>
</evidence>
<feature type="compositionally biased region" description="Low complexity" evidence="2">
    <location>
        <begin position="966"/>
        <end position="975"/>
    </location>
</feature>
<gene>
    <name evidence="4" type="ORF">ENH_00055060</name>
</gene>
<dbReference type="SMART" id="SM00717">
    <property type="entry name" value="SANT"/>
    <property type="match status" value="1"/>
</dbReference>
<feature type="compositionally biased region" description="Polar residues" evidence="2">
    <location>
        <begin position="57"/>
        <end position="67"/>
    </location>
</feature>
<dbReference type="InterPro" id="IPR009071">
    <property type="entry name" value="HMG_box_dom"/>
</dbReference>
<feature type="compositionally biased region" description="Low complexity" evidence="2">
    <location>
        <begin position="1600"/>
        <end position="1627"/>
    </location>
</feature>
<feature type="compositionally biased region" description="Low complexity" evidence="2">
    <location>
        <begin position="930"/>
        <end position="948"/>
    </location>
</feature>
<dbReference type="GO" id="GO:0005634">
    <property type="term" value="C:nucleus"/>
    <property type="evidence" value="ECO:0007669"/>
    <property type="project" value="UniProtKB-UniRule"/>
</dbReference>
<feature type="compositionally biased region" description="Polar residues" evidence="2">
    <location>
        <begin position="1687"/>
        <end position="1701"/>
    </location>
</feature>
<feature type="region of interest" description="Disordered" evidence="2">
    <location>
        <begin position="1065"/>
        <end position="1182"/>
    </location>
</feature>
<feature type="region of interest" description="Disordered" evidence="2">
    <location>
        <begin position="789"/>
        <end position="851"/>
    </location>
</feature>
<feature type="region of interest" description="Disordered" evidence="2">
    <location>
        <begin position="103"/>
        <end position="162"/>
    </location>
</feature>
<dbReference type="PROSITE" id="PS50118">
    <property type="entry name" value="HMG_BOX_2"/>
    <property type="match status" value="1"/>
</dbReference>
<evidence type="ECO:0000256" key="1">
    <source>
        <dbReference type="PROSITE-ProRule" id="PRU00267"/>
    </source>
</evidence>
<dbReference type="PANTHER" id="PTHR48125:SF10">
    <property type="entry name" value="OS12G0136300 PROTEIN"/>
    <property type="match status" value="1"/>
</dbReference>
<dbReference type="CDD" id="cd00084">
    <property type="entry name" value="HMG-box_SF"/>
    <property type="match status" value="1"/>
</dbReference>
<evidence type="ECO:0000313" key="5">
    <source>
        <dbReference type="Proteomes" id="UP000030754"/>
    </source>
</evidence>
<dbReference type="RefSeq" id="XP_013439253.1">
    <property type="nucleotide sequence ID" value="XM_013583799.1"/>
</dbReference>
<name>U6MLH4_9EIME</name>
<reference evidence="4" key="2">
    <citation type="submission" date="2013-10" db="EMBL/GenBank/DDBJ databases">
        <authorList>
            <person name="Aslett M."/>
        </authorList>
    </citation>
    <scope>NUCLEOTIDE SEQUENCE [LARGE SCALE GENOMIC DNA]</scope>
    <source>
        <strain evidence="4">Houghton</strain>
    </source>
</reference>
<dbReference type="EMBL" id="HG722882">
    <property type="protein sequence ID" value="CDJ63928.1"/>
    <property type="molecule type" value="Genomic_DNA"/>
</dbReference>
<dbReference type="PANTHER" id="PTHR48125">
    <property type="entry name" value="LP07818P1"/>
    <property type="match status" value="1"/>
</dbReference>
<keyword evidence="1 4" id="KW-0238">DNA-binding</keyword>
<dbReference type="InterPro" id="IPR001005">
    <property type="entry name" value="SANT/Myb"/>
</dbReference>
<dbReference type="SUPFAM" id="SSF47095">
    <property type="entry name" value="HMG-box"/>
    <property type="match status" value="1"/>
</dbReference>
<feature type="region of interest" description="Disordered" evidence="2">
    <location>
        <begin position="1348"/>
        <end position="1446"/>
    </location>
</feature>
<feature type="compositionally biased region" description="Low complexity" evidence="2">
    <location>
        <begin position="789"/>
        <end position="811"/>
    </location>
</feature>
<feature type="compositionally biased region" description="Polar residues" evidence="2">
    <location>
        <begin position="1556"/>
        <end position="1567"/>
    </location>
</feature>
<dbReference type="Proteomes" id="UP000030754">
    <property type="component" value="Unassembled WGS sequence"/>
</dbReference>
<dbReference type="Pfam" id="PF09011">
    <property type="entry name" value="HMG_box_2"/>
    <property type="match status" value="1"/>
</dbReference>
<evidence type="ECO:0000259" key="3">
    <source>
        <dbReference type="PROSITE" id="PS50118"/>
    </source>
</evidence>
<feature type="compositionally biased region" description="Basic residues" evidence="2">
    <location>
        <begin position="309"/>
        <end position="322"/>
    </location>
</feature>
<feature type="compositionally biased region" description="Polar residues" evidence="2">
    <location>
        <begin position="821"/>
        <end position="838"/>
    </location>
</feature>
<feature type="compositionally biased region" description="Polar residues" evidence="2">
    <location>
        <begin position="8"/>
        <end position="21"/>
    </location>
</feature>
<feature type="compositionally biased region" description="Low complexity" evidence="2">
    <location>
        <begin position="23"/>
        <end position="56"/>
    </location>
</feature>
<dbReference type="GeneID" id="25475649"/>
<feature type="compositionally biased region" description="Low complexity" evidence="2">
    <location>
        <begin position="1170"/>
        <end position="1182"/>
    </location>
</feature>
<proteinExistence type="predicted"/>
<feature type="region of interest" description="Disordered" evidence="2">
    <location>
        <begin position="1456"/>
        <end position="1475"/>
    </location>
</feature>
<accession>U6MLH4</accession>